<dbReference type="Proteomes" id="UP000821866">
    <property type="component" value="Chromosome 7"/>
</dbReference>
<reference evidence="3" key="1">
    <citation type="journal article" date="2020" name="Cell">
        <title>Large-Scale Comparative Analyses of Tick Genomes Elucidate Their Genetic Diversity and Vector Capacities.</title>
        <authorList>
            <consortium name="Tick Genome and Microbiome Consortium (TIGMIC)"/>
            <person name="Jia N."/>
            <person name="Wang J."/>
            <person name="Shi W."/>
            <person name="Du L."/>
            <person name="Sun Y."/>
            <person name="Zhan W."/>
            <person name="Jiang J.F."/>
            <person name="Wang Q."/>
            <person name="Zhang B."/>
            <person name="Ji P."/>
            <person name="Bell-Sakyi L."/>
            <person name="Cui X.M."/>
            <person name="Yuan T.T."/>
            <person name="Jiang B.G."/>
            <person name="Yang W.F."/>
            <person name="Lam T.T."/>
            <person name="Chang Q.C."/>
            <person name="Ding S.J."/>
            <person name="Wang X.J."/>
            <person name="Zhu J.G."/>
            <person name="Ruan X.D."/>
            <person name="Zhao L."/>
            <person name="Wei J.T."/>
            <person name="Ye R.Z."/>
            <person name="Que T.C."/>
            <person name="Du C.H."/>
            <person name="Zhou Y.H."/>
            <person name="Cheng J.X."/>
            <person name="Dai P.F."/>
            <person name="Guo W.B."/>
            <person name="Han X.H."/>
            <person name="Huang E.J."/>
            <person name="Li L.F."/>
            <person name="Wei W."/>
            <person name="Gao Y.C."/>
            <person name="Liu J.Z."/>
            <person name="Shao H.Z."/>
            <person name="Wang X."/>
            <person name="Wang C.C."/>
            <person name="Yang T.C."/>
            <person name="Huo Q.B."/>
            <person name="Li W."/>
            <person name="Chen H.Y."/>
            <person name="Chen S.E."/>
            <person name="Zhou L.G."/>
            <person name="Ni X.B."/>
            <person name="Tian J.H."/>
            <person name="Sheng Y."/>
            <person name="Liu T."/>
            <person name="Pan Y.S."/>
            <person name="Xia L.Y."/>
            <person name="Li J."/>
            <person name="Zhao F."/>
            <person name="Cao W.C."/>
        </authorList>
    </citation>
    <scope>NUCLEOTIDE SEQUENCE</scope>
    <source>
        <strain evidence="3">Rmic-2018</strain>
    </source>
</reference>
<evidence type="ECO:0000313" key="4">
    <source>
        <dbReference type="Proteomes" id="UP000821866"/>
    </source>
</evidence>
<sequence>MTPRSVQEVLFRRSTEENGAEPKALARVPSEPVAAGPSRYAASEVESWESWRRFVALNGATDKEPVSVDHAGSELRWKFNTASGDVAFSVRFRPFRNTADGEKETRDLVVAKRLPSSNSEPHRGRLCCNEPGTYELVFDNSFSWLTRKELSYSVELLPSDAQRKKPDDVAREVKD</sequence>
<feature type="region of interest" description="Disordered" evidence="1">
    <location>
        <begin position="1"/>
        <end position="36"/>
    </location>
</feature>
<dbReference type="InterPro" id="IPR051064">
    <property type="entry name" value="SEC14/CRAL-TRIO_domain"/>
</dbReference>
<evidence type="ECO:0000259" key="2">
    <source>
        <dbReference type="PROSITE" id="PS50866"/>
    </source>
</evidence>
<feature type="domain" description="GOLD" evidence="2">
    <location>
        <begin position="48"/>
        <end position="156"/>
    </location>
</feature>
<evidence type="ECO:0000313" key="3">
    <source>
        <dbReference type="EMBL" id="KAH8021465.1"/>
    </source>
</evidence>
<gene>
    <name evidence="3" type="ORF">HPB51_015861</name>
</gene>
<dbReference type="PANTHER" id="PTHR23324">
    <property type="entry name" value="SEC14 RELATED PROTEIN"/>
    <property type="match status" value="1"/>
</dbReference>
<dbReference type="AlphaFoldDB" id="A0A9J6DHW1"/>
<comment type="caution">
    <text evidence="3">The sequence shown here is derived from an EMBL/GenBank/DDBJ whole genome shotgun (WGS) entry which is preliminary data.</text>
</comment>
<keyword evidence="4" id="KW-1185">Reference proteome</keyword>
<accession>A0A9J6DHW1</accession>
<dbReference type="PROSITE" id="PS50866">
    <property type="entry name" value="GOLD"/>
    <property type="match status" value="1"/>
</dbReference>
<dbReference type="EMBL" id="JABSTU010000009">
    <property type="protein sequence ID" value="KAH8021465.1"/>
    <property type="molecule type" value="Genomic_DNA"/>
</dbReference>
<dbReference type="VEuPathDB" id="VectorBase:LOC119173934"/>
<dbReference type="GO" id="GO:0005737">
    <property type="term" value="C:cytoplasm"/>
    <property type="evidence" value="ECO:0007669"/>
    <property type="project" value="TreeGrafter"/>
</dbReference>
<dbReference type="SUPFAM" id="SSF101576">
    <property type="entry name" value="Supernatant protein factor (SPF), C-terminal domain"/>
    <property type="match status" value="1"/>
</dbReference>
<dbReference type="InterPro" id="IPR009038">
    <property type="entry name" value="GOLD_dom"/>
</dbReference>
<evidence type="ECO:0000256" key="1">
    <source>
        <dbReference type="SAM" id="MobiDB-lite"/>
    </source>
</evidence>
<organism evidence="3 4">
    <name type="scientific">Rhipicephalus microplus</name>
    <name type="common">Cattle tick</name>
    <name type="synonym">Boophilus microplus</name>
    <dbReference type="NCBI Taxonomy" id="6941"/>
    <lineage>
        <taxon>Eukaryota</taxon>
        <taxon>Metazoa</taxon>
        <taxon>Ecdysozoa</taxon>
        <taxon>Arthropoda</taxon>
        <taxon>Chelicerata</taxon>
        <taxon>Arachnida</taxon>
        <taxon>Acari</taxon>
        <taxon>Parasitiformes</taxon>
        <taxon>Ixodida</taxon>
        <taxon>Ixodoidea</taxon>
        <taxon>Ixodidae</taxon>
        <taxon>Rhipicephalinae</taxon>
        <taxon>Rhipicephalus</taxon>
        <taxon>Boophilus</taxon>
    </lineage>
</organism>
<protein>
    <recommendedName>
        <fullName evidence="2">GOLD domain-containing protein</fullName>
    </recommendedName>
</protein>
<dbReference type="Gene3D" id="2.60.120.680">
    <property type="entry name" value="GOLD domain"/>
    <property type="match status" value="1"/>
</dbReference>
<name>A0A9J6DHW1_RHIMP</name>
<dbReference type="InterPro" id="IPR036598">
    <property type="entry name" value="GOLD_dom_sf"/>
</dbReference>
<dbReference type="PANTHER" id="PTHR23324:SF83">
    <property type="entry name" value="SEC14-LIKE PROTEIN 2"/>
    <property type="match status" value="1"/>
</dbReference>
<reference evidence="3" key="2">
    <citation type="submission" date="2021-09" db="EMBL/GenBank/DDBJ databases">
        <authorList>
            <person name="Jia N."/>
            <person name="Wang J."/>
            <person name="Shi W."/>
            <person name="Du L."/>
            <person name="Sun Y."/>
            <person name="Zhan W."/>
            <person name="Jiang J."/>
            <person name="Wang Q."/>
            <person name="Zhang B."/>
            <person name="Ji P."/>
            <person name="Sakyi L.B."/>
            <person name="Cui X."/>
            <person name="Yuan T."/>
            <person name="Jiang B."/>
            <person name="Yang W."/>
            <person name="Lam T.T.-Y."/>
            <person name="Chang Q."/>
            <person name="Ding S."/>
            <person name="Wang X."/>
            <person name="Zhu J."/>
            <person name="Ruan X."/>
            <person name="Zhao L."/>
            <person name="Wei J."/>
            <person name="Que T."/>
            <person name="Du C."/>
            <person name="Cheng J."/>
            <person name="Dai P."/>
            <person name="Han X."/>
            <person name="Huang E."/>
            <person name="Gao Y."/>
            <person name="Liu J."/>
            <person name="Shao H."/>
            <person name="Ye R."/>
            <person name="Li L."/>
            <person name="Wei W."/>
            <person name="Wang X."/>
            <person name="Wang C."/>
            <person name="Huo Q."/>
            <person name="Li W."/>
            <person name="Guo W."/>
            <person name="Chen H."/>
            <person name="Chen S."/>
            <person name="Zhou L."/>
            <person name="Zhou L."/>
            <person name="Ni X."/>
            <person name="Tian J."/>
            <person name="Zhou Y."/>
            <person name="Sheng Y."/>
            <person name="Liu T."/>
            <person name="Pan Y."/>
            <person name="Xia L."/>
            <person name="Li J."/>
            <person name="Zhao F."/>
            <person name="Cao W."/>
        </authorList>
    </citation>
    <scope>NUCLEOTIDE SEQUENCE</scope>
    <source>
        <strain evidence="3">Rmic-2018</strain>
        <tissue evidence="3">Larvae</tissue>
    </source>
</reference>
<proteinExistence type="predicted"/>